<dbReference type="Proteomes" id="UP000613177">
    <property type="component" value="Unassembled WGS sequence"/>
</dbReference>
<keyword evidence="3" id="KW-1185">Reference proteome</keyword>
<evidence type="ECO:0000313" key="2">
    <source>
        <dbReference type="EMBL" id="KAG2228385.1"/>
    </source>
</evidence>
<protein>
    <submittedName>
        <fullName evidence="2">Uncharacterized protein</fullName>
    </submittedName>
</protein>
<proteinExistence type="predicted"/>
<keyword evidence="1" id="KW-0732">Signal</keyword>
<dbReference type="AlphaFoldDB" id="A0A8H7SEY5"/>
<sequence>MESSRSLTPRREIALNLALLLSTGAWFSASASVTTDACASASVTTDAWSSASARLS</sequence>
<accession>A0A8H7SEY5</accession>
<reference evidence="2" key="1">
    <citation type="submission" date="2021-01" db="EMBL/GenBank/DDBJ databases">
        <title>Metabolic potential, ecology and presence of endohyphal bacteria is reflected in genomic diversity of Mucoromycotina.</title>
        <authorList>
            <person name="Muszewska A."/>
            <person name="Okrasinska A."/>
            <person name="Steczkiewicz K."/>
            <person name="Drgas O."/>
            <person name="Orlowska M."/>
            <person name="Perlinska-Lenart U."/>
            <person name="Aleksandrzak-Piekarczyk T."/>
            <person name="Szatraj K."/>
            <person name="Zielenkiewicz U."/>
            <person name="Pilsyk S."/>
            <person name="Malc E."/>
            <person name="Mieczkowski P."/>
            <person name="Kruszewska J.S."/>
            <person name="Biernat P."/>
            <person name="Pawlowska J."/>
        </authorList>
    </citation>
    <scope>NUCLEOTIDE SEQUENCE</scope>
    <source>
        <strain evidence="2">WA0000018081</strain>
    </source>
</reference>
<feature type="non-terminal residue" evidence="2">
    <location>
        <position position="1"/>
    </location>
</feature>
<feature type="signal peptide" evidence="1">
    <location>
        <begin position="1"/>
        <end position="31"/>
    </location>
</feature>
<evidence type="ECO:0000313" key="3">
    <source>
        <dbReference type="Proteomes" id="UP000613177"/>
    </source>
</evidence>
<name>A0A8H7SEY5_9FUNG</name>
<comment type="caution">
    <text evidence="2">The sequence shown here is derived from an EMBL/GenBank/DDBJ whole genome shotgun (WGS) entry which is preliminary data.</text>
</comment>
<dbReference type="EMBL" id="JAEPRE010000521">
    <property type="protein sequence ID" value="KAG2228385.1"/>
    <property type="molecule type" value="Genomic_DNA"/>
</dbReference>
<feature type="chain" id="PRO_5034396336" evidence="1">
    <location>
        <begin position="32"/>
        <end position="56"/>
    </location>
</feature>
<organism evidence="2 3">
    <name type="scientific">Thamnidium elegans</name>
    <dbReference type="NCBI Taxonomy" id="101142"/>
    <lineage>
        <taxon>Eukaryota</taxon>
        <taxon>Fungi</taxon>
        <taxon>Fungi incertae sedis</taxon>
        <taxon>Mucoromycota</taxon>
        <taxon>Mucoromycotina</taxon>
        <taxon>Mucoromycetes</taxon>
        <taxon>Mucorales</taxon>
        <taxon>Mucorineae</taxon>
        <taxon>Mucoraceae</taxon>
        <taxon>Thamnidium</taxon>
    </lineage>
</organism>
<gene>
    <name evidence="2" type="ORF">INT48_001095</name>
</gene>
<evidence type="ECO:0000256" key="1">
    <source>
        <dbReference type="SAM" id="SignalP"/>
    </source>
</evidence>